<accession>A0ABQ1KUR5</accession>
<reference evidence="3" key="1">
    <citation type="journal article" date="2019" name="Int. J. Syst. Evol. Microbiol.">
        <title>The Global Catalogue of Microorganisms (GCM) 10K type strain sequencing project: providing services to taxonomists for standard genome sequencing and annotation.</title>
        <authorList>
            <consortium name="The Broad Institute Genomics Platform"/>
            <consortium name="The Broad Institute Genome Sequencing Center for Infectious Disease"/>
            <person name="Wu L."/>
            <person name="Ma J."/>
        </authorList>
    </citation>
    <scope>NUCLEOTIDE SEQUENCE [LARGE SCALE GENOMIC DNA]</scope>
    <source>
        <strain evidence="3">CGMCC 1.12478</strain>
    </source>
</reference>
<evidence type="ECO:0000256" key="1">
    <source>
        <dbReference type="SAM" id="SignalP"/>
    </source>
</evidence>
<sequence length="99" mass="10738">MKQALALALCTLALAPQAQASTISDLFCDDSARLERQLLTIHGAQKQGYGMRGPNTLLEMWIAPSSGDWTLVQNYADGRSCIVAIGEHWEQIPPEADPA</sequence>
<protein>
    <submittedName>
        <fullName evidence="2">Uncharacterized protein</fullName>
    </submittedName>
</protein>
<feature type="signal peptide" evidence="1">
    <location>
        <begin position="1"/>
        <end position="20"/>
    </location>
</feature>
<feature type="chain" id="PRO_5047163383" evidence="1">
    <location>
        <begin position="21"/>
        <end position="99"/>
    </location>
</feature>
<dbReference type="EMBL" id="BMFC01000006">
    <property type="protein sequence ID" value="GGC07443.1"/>
    <property type="molecule type" value="Genomic_DNA"/>
</dbReference>
<proteinExistence type="predicted"/>
<organism evidence="2 3">
    <name type="scientific">Marivita lacus</name>
    <dbReference type="NCBI Taxonomy" id="1323742"/>
    <lineage>
        <taxon>Bacteria</taxon>
        <taxon>Pseudomonadati</taxon>
        <taxon>Pseudomonadota</taxon>
        <taxon>Alphaproteobacteria</taxon>
        <taxon>Rhodobacterales</taxon>
        <taxon>Roseobacteraceae</taxon>
        <taxon>Marivita</taxon>
    </lineage>
</organism>
<keyword evidence="3" id="KW-1185">Reference proteome</keyword>
<evidence type="ECO:0000313" key="3">
    <source>
        <dbReference type="Proteomes" id="UP000645462"/>
    </source>
</evidence>
<gene>
    <name evidence="2" type="ORF">GCM10011363_25230</name>
</gene>
<keyword evidence="1" id="KW-0732">Signal</keyword>
<dbReference type="RefSeq" id="WP_188482417.1">
    <property type="nucleotide sequence ID" value="NZ_BMFC01000006.1"/>
</dbReference>
<dbReference type="Proteomes" id="UP000645462">
    <property type="component" value="Unassembled WGS sequence"/>
</dbReference>
<name>A0ABQ1KUR5_9RHOB</name>
<evidence type="ECO:0000313" key="2">
    <source>
        <dbReference type="EMBL" id="GGC07443.1"/>
    </source>
</evidence>
<comment type="caution">
    <text evidence="2">The sequence shown here is derived from an EMBL/GenBank/DDBJ whole genome shotgun (WGS) entry which is preliminary data.</text>
</comment>